<dbReference type="Proteomes" id="UP000308197">
    <property type="component" value="Unassembled WGS sequence"/>
</dbReference>
<organism evidence="2 3">
    <name type="scientific">Polyporus arcularius HHB13444</name>
    <dbReference type="NCBI Taxonomy" id="1314778"/>
    <lineage>
        <taxon>Eukaryota</taxon>
        <taxon>Fungi</taxon>
        <taxon>Dikarya</taxon>
        <taxon>Basidiomycota</taxon>
        <taxon>Agaricomycotina</taxon>
        <taxon>Agaricomycetes</taxon>
        <taxon>Polyporales</taxon>
        <taxon>Polyporaceae</taxon>
        <taxon>Polyporus</taxon>
    </lineage>
</organism>
<name>A0A5C3NT42_9APHY</name>
<evidence type="ECO:0008006" key="4">
    <source>
        <dbReference type="Google" id="ProtNLM"/>
    </source>
</evidence>
<gene>
    <name evidence="2" type="ORF">K466DRAFT_605138</name>
</gene>
<keyword evidence="3" id="KW-1185">Reference proteome</keyword>
<accession>A0A5C3NT42</accession>
<proteinExistence type="predicted"/>
<evidence type="ECO:0000313" key="2">
    <source>
        <dbReference type="EMBL" id="TFK80676.1"/>
    </source>
</evidence>
<dbReference type="AlphaFoldDB" id="A0A5C3NT42"/>
<dbReference type="STRING" id="1314778.A0A5C3NT42"/>
<feature type="compositionally biased region" description="Basic residues" evidence="1">
    <location>
        <begin position="1"/>
        <end position="12"/>
    </location>
</feature>
<sequence length="293" mass="33494">MSSRTSTRRKRAAISAYNDENSPSPRPRRERSPSIVFLYIRKSAPPPFNADSANLILHTPAGTPFRLNRQTIRNASPVLDAEITQSEDAYRALTPSDFVLEALLRFIYFEEPVLLDLDDIVDVLQAATKYKIRVAIQGLTKALRLPRFLDKDPLRVFSIFNRFQLEDADAAFKRAVLKHSVQWPPTNHDPEQDMSLEELYGVVKYRRQMAFSAISLIEDPTRLCLPWDRIPGGKPPCGGTCWWPVPAFIASIGMELKCVDCRERLLCVLLPSGFIEQLRHDIDALPDTPYYYW</sequence>
<feature type="region of interest" description="Disordered" evidence="1">
    <location>
        <begin position="1"/>
        <end position="30"/>
    </location>
</feature>
<evidence type="ECO:0000256" key="1">
    <source>
        <dbReference type="SAM" id="MobiDB-lite"/>
    </source>
</evidence>
<protein>
    <recommendedName>
        <fullName evidence="4">BTB domain-containing protein</fullName>
    </recommendedName>
</protein>
<reference evidence="2 3" key="1">
    <citation type="journal article" date="2019" name="Nat. Ecol. Evol.">
        <title>Megaphylogeny resolves global patterns of mushroom evolution.</title>
        <authorList>
            <person name="Varga T."/>
            <person name="Krizsan K."/>
            <person name="Foldi C."/>
            <person name="Dima B."/>
            <person name="Sanchez-Garcia M."/>
            <person name="Sanchez-Ramirez S."/>
            <person name="Szollosi G.J."/>
            <person name="Szarkandi J.G."/>
            <person name="Papp V."/>
            <person name="Albert L."/>
            <person name="Andreopoulos W."/>
            <person name="Angelini C."/>
            <person name="Antonin V."/>
            <person name="Barry K.W."/>
            <person name="Bougher N.L."/>
            <person name="Buchanan P."/>
            <person name="Buyck B."/>
            <person name="Bense V."/>
            <person name="Catcheside P."/>
            <person name="Chovatia M."/>
            <person name="Cooper J."/>
            <person name="Damon W."/>
            <person name="Desjardin D."/>
            <person name="Finy P."/>
            <person name="Geml J."/>
            <person name="Haridas S."/>
            <person name="Hughes K."/>
            <person name="Justo A."/>
            <person name="Karasinski D."/>
            <person name="Kautmanova I."/>
            <person name="Kiss B."/>
            <person name="Kocsube S."/>
            <person name="Kotiranta H."/>
            <person name="LaButti K.M."/>
            <person name="Lechner B.E."/>
            <person name="Liimatainen K."/>
            <person name="Lipzen A."/>
            <person name="Lukacs Z."/>
            <person name="Mihaltcheva S."/>
            <person name="Morgado L.N."/>
            <person name="Niskanen T."/>
            <person name="Noordeloos M.E."/>
            <person name="Ohm R.A."/>
            <person name="Ortiz-Santana B."/>
            <person name="Ovrebo C."/>
            <person name="Racz N."/>
            <person name="Riley R."/>
            <person name="Savchenko A."/>
            <person name="Shiryaev A."/>
            <person name="Soop K."/>
            <person name="Spirin V."/>
            <person name="Szebenyi C."/>
            <person name="Tomsovsky M."/>
            <person name="Tulloss R.E."/>
            <person name="Uehling J."/>
            <person name="Grigoriev I.V."/>
            <person name="Vagvolgyi C."/>
            <person name="Papp T."/>
            <person name="Martin F.M."/>
            <person name="Miettinen O."/>
            <person name="Hibbett D.S."/>
            <person name="Nagy L.G."/>
        </authorList>
    </citation>
    <scope>NUCLEOTIDE SEQUENCE [LARGE SCALE GENOMIC DNA]</scope>
    <source>
        <strain evidence="2 3">HHB13444</strain>
    </source>
</reference>
<dbReference type="EMBL" id="ML211728">
    <property type="protein sequence ID" value="TFK80676.1"/>
    <property type="molecule type" value="Genomic_DNA"/>
</dbReference>
<evidence type="ECO:0000313" key="3">
    <source>
        <dbReference type="Proteomes" id="UP000308197"/>
    </source>
</evidence>
<dbReference type="InParanoid" id="A0A5C3NT42"/>